<protein>
    <submittedName>
        <fullName evidence="1">Protein-L-isoaspartate(D-aspartate) O-methyltransferase</fullName>
        <ecNumber evidence="1">2.1.1.77</ecNumber>
    </submittedName>
</protein>
<dbReference type="Gene3D" id="3.40.50.150">
    <property type="entry name" value="Vaccinia Virus protein VP39"/>
    <property type="match status" value="1"/>
</dbReference>
<reference evidence="1 2" key="1">
    <citation type="submission" date="2020-08" db="EMBL/GenBank/DDBJ databases">
        <title>Genomic Encyclopedia of Type Strains, Phase IV (KMG-IV): sequencing the most valuable type-strain genomes for metagenomic binning, comparative biology and taxonomic classification.</title>
        <authorList>
            <person name="Goeker M."/>
        </authorList>
    </citation>
    <scope>NUCLEOTIDE SEQUENCE [LARGE SCALE GENOMIC DNA]</scope>
    <source>
        <strain evidence="1 2">DSM 29050</strain>
    </source>
</reference>
<dbReference type="SUPFAM" id="SSF53335">
    <property type="entry name" value="S-adenosyl-L-methionine-dependent methyltransferases"/>
    <property type="match status" value="1"/>
</dbReference>
<dbReference type="AlphaFoldDB" id="A0A840B712"/>
<dbReference type="GO" id="GO:0032259">
    <property type="term" value="P:methylation"/>
    <property type="evidence" value="ECO:0007669"/>
    <property type="project" value="UniProtKB-KW"/>
</dbReference>
<evidence type="ECO:0000313" key="2">
    <source>
        <dbReference type="Proteomes" id="UP000581447"/>
    </source>
</evidence>
<sequence>MESGKFEDMRRSMVDSQLRPSGVTESWVLAGMGSIAREDFVPASHQTTAYMDRSLELENGQTLNPPVSTALLLQAADVQADDNVLLVGQSDGYVAAILKTRTAHLTTAAPDNLGAASANAPYACIIIDGAAEELPDALFALAADGTRLVTGIVEGAVTRLAKGYVQNGNVALKSIADSEIAPLPAFARKPEFVF</sequence>
<keyword evidence="1" id="KW-0489">Methyltransferase</keyword>
<dbReference type="Pfam" id="PF01135">
    <property type="entry name" value="PCMT"/>
    <property type="match status" value="1"/>
</dbReference>
<dbReference type="GO" id="GO:0004719">
    <property type="term" value="F:protein-L-isoaspartate (D-aspartate) O-methyltransferase activity"/>
    <property type="evidence" value="ECO:0007669"/>
    <property type="project" value="UniProtKB-EC"/>
</dbReference>
<organism evidence="1 2">
    <name type="scientific">Sphingorhabdus rigui</name>
    <dbReference type="NCBI Taxonomy" id="1282858"/>
    <lineage>
        <taxon>Bacteria</taxon>
        <taxon>Pseudomonadati</taxon>
        <taxon>Pseudomonadota</taxon>
        <taxon>Alphaproteobacteria</taxon>
        <taxon>Sphingomonadales</taxon>
        <taxon>Sphingomonadaceae</taxon>
        <taxon>Sphingorhabdus</taxon>
    </lineage>
</organism>
<keyword evidence="1" id="KW-0808">Transferase</keyword>
<evidence type="ECO:0000313" key="1">
    <source>
        <dbReference type="EMBL" id="MBB3943915.1"/>
    </source>
</evidence>
<dbReference type="EMBL" id="JACIEA010000003">
    <property type="protein sequence ID" value="MBB3943915.1"/>
    <property type="molecule type" value="Genomic_DNA"/>
</dbReference>
<name>A0A840B712_9SPHN</name>
<accession>A0A840B712</accession>
<dbReference type="RefSeq" id="WP_183942199.1">
    <property type="nucleotide sequence ID" value="NZ_BAABBG010000022.1"/>
</dbReference>
<keyword evidence="2" id="KW-1185">Reference proteome</keyword>
<proteinExistence type="predicted"/>
<dbReference type="InterPro" id="IPR029063">
    <property type="entry name" value="SAM-dependent_MTases_sf"/>
</dbReference>
<dbReference type="EC" id="2.1.1.77" evidence="1"/>
<gene>
    <name evidence="1" type="ORF">GGR91_002179</name>
</gene>
<dbReference type="Proteomes" id="UP000581447">
    <property type="component" value="Unassembled WGS sequence"/>
</dbReference>
<comment type="caution">
    <text evidence="1">The sequence shown here is derived from an EMBL/GenBank/DDBJ whole genome shotgun (WGS) entry which is preliminary data.</text>
</comment>